<evidence type="ECO:0000313" key="9">
    <source>
        <dbReference type="EMBL" id="TID46789.1"/>
    </source>
</evidence>
<dbReference type="InterPro" id="IPR013762">
    <property type="entry name" value="Integrase-like_cat_sf"/>
</dbReference>
<gene>
    <name evidence="8" type="ORF">D6J04_00710</name>
    <name evidence="7" type="ORF">DB745_01645</name>
    <name evidence="9" type="ORF">DIZ81_01640</name>
</gene>
<reference evidence="9 12" key="2">
    <citation type="submission" date="2018-04" db="EMBL/GenBank/DDBJ databases">
        <title>Whole genome sequence comparison of clinical and drinking water Legionella pneumophila isolates.</title>
        <authorList>
            <person name="Garner E."/>
        </authorList>
    </citation>
    <scope>NUCLEOTIDE SEQUENCE [LARGE SCALE GENOMIC DNA]</scope>
    <source>
        <strain evidence="9 12">WH02</strain>
    </source>
</reference>
<dbReference type="Gene3D" id="1.10.150.130">
    <property type="match status" value="1"/>
</dbReference>
<keyword evidence="4" id="KW-0233">DNA recombination</keyword>
<evidence type="ECO:0000256" key="3">
    <source>
        <dbReference type="ARBA" id="ARBA00023125"/>
    </source>
</evidence>
<comment type="subcellular location">
    <subcellularLocation>
        <location evidence="1">Cytoplasm</location>
    </subcellularLocation>
</comment>
<dbReference type="InterPro" id="IPR010998">
    <property type="entry name" value="Integrase_recombinase_N"/>
</dbReference>
<dbReference type="EMBL" id="QFGG01000001">
    <property type="protein sequence ID" value="TID46789.1"/>
    <property type="molecule type" value="Genomic_DNA"/>
</dbReference>
<evidence type="ECO:0000313" key="7">
    <source>
        <dbReference type="EMBL" id="PUT49425.1"/>
    </source>
</evidence>
<evidence type="ECO:0000313" key="11">
    <source>
        <dbReference type="Proteomes" id="UP000270757"/>
    </source>
</evidence>
<dbReference type="InterPro" id="IPR002104">
    <property type="entry name" value="Integrase_catalytic"/>
</dbReference>
<sequence>MIMKTPLLPLFDNLDHLHKNHEHAVLPHADVQPDFYYTLQFLKSYTGSQGTFNSYRREAERLLQWTWHVRKATLKQLKREDIDQFIRFCQNPPENWISVKKVPRYLEKEGLRQPNPEWRPFVVTVSKAAFKQGHRPTVDQFTLSQGAIQEIFAILSTLFNFLIAEEYLIANPVALIRQKSKYIRKRQQNAPIRRLSLIQWEAVLRAAEKLANEHPEKHERTFFILSLLFGLYLRISELAASDRWIPTMNDFARDNHGNWWFTTVGKGNKERQIAVSDAMLQSLSRWRRFLGLSALPSPADNSPLIPKLRGNGPMSDTAPLRRLVQHCFDLAALDLQASNQMEEAEHLASATVHWLRHTGISEDVKIRPREHVRDDAGHSSSATTDRYIDVEKLARHRSARGKQIEPSENS</sequence>
<evidence type="ECO:0000313" key="12">
    <source>
        <dbReference type="Proteomes" id="UP000306421"/>
    </source>
</evidence>
<evidence type="ECO:0000313" key="10">
    <source>
        <dbReference type="Proteomes" id="UP000251035"/>
    </source>
</evidence>
<feature type="region of interest" description="Disordered" evidence="5">
    <location>
        <begin position="366"/>
        <end position="390"/>
    </location>
</feature>
<feature type="domain" description="Tyr recombinase" evidence="6">
    <location>
        <begin position="190"/>
        <end position="401"/>
    </location>
</feature>
<dbReference type="PROSITE" id="PS51898">
    <property type="entry name" value="TYR_RECOMBINASE"/>
    <property type="match status" value="1"/>
</dbReference>
<dbReference type="Proteomes" id="UP000251035">
    <property type="component" value="Unassembled WGS sequence"/>
</dbReference>
<keyword evidence="3" id="KW-0238">DNA-binding</keyword>
<dbReference type="GO" id="GO:0006310">
    <property type="term" value="P:DNA recombination"/>
    <property type="evidence" value="ECO:0007669"/>
    <property type="project" value="UniProtKB-KW"/>
</dbReference>
<dbReference type="CDD" id="cd00397">
    <property type="entry name" value="DNA_BRE_C"/>
    <property type="match status" value="1"/>
</dbReference>
<keyword evidence="2" id="KW-0229">DNA integration</keyword>
<proteinExistence type="predicted"/>
<protein>
    <submittedName>
        <fullName evidence="7 8">Integrase</fullName>
    </submittedName>
</protein>
<dbReference type="EMBL" id="QZWB01000001">
    <property type="protein sequence ID" value="RJT49213.1"/>
    <property type="molecule type" value="Genomic_DNA"/>
</dbReference>
<dbReference type="GO" id="GO:0005737">
    <property type="term" value="C:cytoplasm"/>
    <property type="evidence" value="ECO:0007669"/>
    <property type="project" value="UniProtKB-SubCell"/>
</dbReference>
<accession>A0A3A5LW69</accession>
<dbReference type="GO" id="GO:0015074">
    <property type="term" value="P:DNA integration"/>
    <property type="evidence" value="ECO:0007669"/>
    <property type="project" value="UniProtKB-KW"/>
</dbReference>
<evidence type="ECO:0000256" key="4">
    <source>
        <dbReference type="ARBA" id="ARBA00023172"/>
    </source>
</evidence>
<organism evidence="8 11">
    <name type="scientific">Legionella taurinensis</name>
    <dbReference type="NCBI Taxonomy" id="70611"/>
    <lineage>
        <taxon>Bacteria</taxon>
        <taxon>Pseudomonadati</taxon>
        <taxon>Pseudomonadota</taxon>
        <taxon>Gammaproteobacteria</taxon>
        <taxon>Legionellales</taxon>
        <taxon>Legionellaceae</taxon>
        <taxon>Legionella</taxon>
    </lineage>
</organism>
<feature type="compositionally biased region" description="Basic and acidic residues" evidence="5">
    <location>
        <begin position="366"/>
        <end position="377"/>
    </location>
</feature>
<dbReference type="InterPro" id="IPR050090">
    <property type="entry name" value="Tyrosine_recombinase_XerCD"/>
</dbReference>
<dbReference type="RefSeq" id="WP_108290655.1">
    <property type="nucleotide sequence ID" value="NZ_CAAAIR010000001.1"/>
</dbReference>
<dbReference type="OrthoDB" id="8610787at2"/>
<dbReference type="InterPro" id="IPR011010">
    <property type="entry name" value="DNA_brk_join_enz"/>
</dbReference>
<dbReference type="PANTHER" id="PTHR30349:SF77">
    <property type="entry name" value="TYROSINE RECOMBINASE XERC"/>
    <property type="match status" value="1"/>
</dbReference>
<dbReference type="PANTHER" id="PTHR30349">
    <property type="entry name" value="PHAGE INTEGRASE-RELATED"/>
    <property type="match status" value="1"/>
</dbReference>
<dbReference type="Proteomes" id="UP000270757">
    <property type="component" value="Unassembled WGS sequence"/>
</dbReference>
<keyword evidence="10" id="KW-1185">Reference proteome</keyword>
<name>A0A3A5LW69_9GAMM</name>
<comment type="caution">
    <text evidence="8">The sequence shown here is derived from an EMBL/GenBank/DDBJ whole genome shotgun (WGS) entry which is preliminary data.</text>
</comment>
<dbReference type="SUPFAM" id="SSF56349">
    <property type="entry name" value="DNA breaking-rejoining enzymes"/>
    <property type="match status" value="1"/>
</dbReference>
<evidence type="ECO:0000256" key="2">
    <source>
        <dbReference type="ARBA" id="ARBA00022908"/>
    </source>
</evidence>
<dbReference type="GeneID" id="48948085"/>
<reference evidence="8 11" key="3">
    <citation type="submission" date="2018-09" db="EMBL/GenBank/DDBJ databases">
        <title>Draft genome sequences of Legionella taurinensis isolated from water samples.</title>
        <authorList>
            <person name="Chakeri A."/>
            <person name="Allerberger F."/>
            <person name="Kundi M."/>
            <person name="Ruppitsch W."/>
            <person name="Schmid D."/>
        </authorList>
    </citation>
    <scope>NUCLEOTIDE SEQUENCE [LARGE SCALE GENOMIC DNA]</scope>
    <source>
        <strain evidence="8 11">4570-18-6</strain>
    </source>
</reference>
<evidence type="ECO:0000259" key="6">
    <source>
        <dbReference type="PROSITE" id="PS51898"/>
    </source>
</evidence>
<dbReference type="GO" id="GO:0003677">
    <property type="term" value="F:DNA binding"/>
    <property type="evidence" value="ECO:0007669"/>
    <property type="project" value="UniProtKB-KW"/>
</dbReference>
<dbReference type="Proteomes" id="UP000306421">
    <property type="component" value="Unassembled WGS sequence"/>
</dbReference>
<reference evidence="7 10" key="1">
    <citation type="submission" date="2018-04" db="EMBL/GenBank/DDBJ databases">
        <title>Whole genome sequence comparison of clinical and drinking water Legionella pneumophila isolates associated with the Flint Water Crisis.</title>
        <authorList>
            <person name="Garner E."/>
            <person name="Brown C."/>
            <person name="Schwake O."/>
            <person name="Coil D."/>
            <person name="Jospin G."/>
            <person name="Eisen J."/>
            <person name="Edwards M."/>
            <person name="Pruden A."/>
        </authorList>
    </citation>
    <scope>NUCLEOTIDE SEQUENCE [LARGE SCALE GENOMIC DNA]</scope>
    <source>
        <strain evidence="7 10">Genessee03</strain>
    </source>
</reference>
<dbReference type="Gene3D" id="1.10.443.10">
    <property type="entry name" value="Intergrase catalytic core"/>
    <property type="match status" value="1"/>
</dbReference>
<dbReference type="EMBL" id="QCXM01000001">
    <property type="protein sequence ID" value="PUT49425.1"/>
    <property type="molecule type" value="Genomic_DNA"/>
</dbReference>
<evidence type="ECO:0000256" key="5">
    <source>
        <dbReference type="SAM" id="MobiDB-lite"/>
    </source>
</evidence>
<evidence type="ECO:0000256" key="1">
    <source>
        <dbReference type="ARBA" id="ARBA00004496"/>
    </source>
</evidence>
<dbReference type="AlphaFoldDB" id="A0A3A5LW69"/>
<evidence type="ECO:0000313" key="8">
    <source>
        <dbReference type="EMBL" id="RJT49213.1"/>
    </source>
</evidence>